<dbReference type="OrthoDB" id="240216at2759"/>
<keyword evidence="3" id="KW-0012">Acyltransferase</keyword>
<comment type="caution">
    <text evidence="6">The sequence shown here is derived from an EMBL/GenBank/DDBJ whole genome shotgun (WGS) entry which is preliminary data.</text>
</comment>
<proteinExistence type="inferred from homology"/>
<dbReference type="Gene3D" id="3.30.559.70">
    <property type="entry name" value="Choline/Carnitine o-acyltransferase, domain 2"/>
    <property type="match status" value="1"/>
</dbReference>
<evidence type="ECO:0000259" key="5">
    <source>
        <dbReference type="Pfam" id="PF00755"/>
    </source>
</evidence>
<organism evidence="6 7">
    <name type="scientific">Pyrrhoderma noxium</name>
    <dbReference type="NCBI Taxonomy" id="2282107"/>
    <lineage>
        <taxon>Eukaryota</taxon>
        <taxon>Fungi</taxon>
        <taxon>Dikarya</taxon>
        <taxon>Basidiomycota</taxon>
        <taxon>Agaricomycotina</taxon>
        <taxon>Agaricomycetes</taxon>
        <taxon>Hymenochaetales</taxon>
        <taxon>Hymenochaetaceae</taxon>
        <taxon>Pyrrhoderma</taxon>
    </lineage>
</organism>
<dbReference type="STRING" id="2282107.A0A286UKT2"/>
<keyword evidence="7" id="KW-1185">Reference proteome</keyword>
<dbReference type="GO" id="GO:0016746">
    <property type="term" value="F:acyltransferase activity"/>
    <property type="evidence" value="ECO:0007669"/>
    <property type="project" value="UniProtKB-KW"/>
</dbReference>
<evidence type="ECO:0000256" key="2">
    <source>
        <dbReference type="ARBA" id="ARBA00022679"/>
    </source>
</evidence>
<comment type="similarity">
    <text evidence="1">Belongs to the carnitine/choline acetyltransferase family.</text>
</comment>
<dbReference type="SUPFAM" id="SSF52777">
    <property type="entry name" value="CoA-dependent acyltransferases"/>
    <property type="match status" value="2"/>
</dbReference>
<dbReference type="InterPro" id="IPR000542">
    <property type="entry name" value="Carn_acyl_trans"/>
</dbReference>
<dbReference type="InterPro" id="IPR039551">
    <property type="entry name" value="Cho/carn_acyl_trans"/>
</dbReference>
<evidence type="ECO:0000313" key="6">
    <source>
        <dbReference type="EMBL" id="PAV20217.1"/>
    </source>
</evidence>
<evidence type="ECO:0000256" key="3">
    <source>
        <dbReference type="ARBA" id="ARBA00023315"/>
    </source>
</evidence>
<feature type="active site" description="Proton acceptor" evidence="4">
    <location>
        <position position="333"/>
    </location>
</feature>
<evidence type="ECO:0000256" key="4">
    <source>
        <dbReference type="PIRSR" id="PIRSR600542-1"/>
    </source>
</evidence>
<reference evidence="6 7" key="1">
    <citation type="journal article" date="2017" name="Mol. Ecol.">
        <title>Comparative and population genomic landscape of Phellinus noxius: A hypervariable fungus causing root rot in trees.</title>
        <authorList>
            <person name="Chung C.L."/>
            <person name="Lee T.J."/>
            <person name="Akiba M."/>
            <person name="Lee H.H."/>
            <person name="Kuo T.H."/>
            <person name="Liu D."/>
            <person name="Ke H.M."/>
            <person name="Yokoi T."/>
            <person name="Roa M.B."/>
            <person name="Lu M.J."/>
            <person name="Chang Y.Y."/>
            <person name="Ann P.J."/>
            <person name="Tsai J.N."/>
            <person name="Chen C.Y."/>
            <person name="Tzean S.S."/>
            <person name="Ota Y."/>
            <person name="Hattori T."/>
            <person name="Sahashi N."/>
            <person name="Liou R.F."/>
            <person name="Kikuchi T."/>
            <person name="Tsai I.J."/>
        </authorList>
    </citation>
    <scope>NUCLEOTIDE SEQUENCE [LARGE SCALE GENOMIC DNA]</scope>
    <source>
        <strain evidence="6 7">FFPRI411160</strain>
    </source>
</reference>
<dbReference type="InterPro" id="IPR042231">
    <property type="entry name" value="Cho/carn_acyl_trans_2"/>
</dbReference>
<dbReference type="InParanoid" id="A0A286UKT2"/>
<name>A0A286UKT2_9AGAM</name>
<dbReference type="Pfam" id="PF00755">
    <property type="entry name" value="Carn_acyltransf"/>
    <property type="match status" value="1"/>
</dbReference>
<dbReference type="Gene3D" id="3.30.559.10">
    <property type="entry name" value="Chloramphenicol acetyltransferase-like domain"/>
    <property type="match status" value="1"/>
</dbReference>
<keyword evidence="2 6" id="KW-0808">Transferase</keyword>
<sequence>MIKQPKNWKKLAPAPKPGTLTVAAQPSLPKLPMPTLNDTFTKLRRSLIPIAHTKEELLAVEQKISEFENGIAPELQKRLLKRHSETDHWLEEWWDAIAYNGYRDSVVVNVSYFFGFDDHPSHLPRGPVHRAAALTRAALLFRKAYKTGVLPPEAMKEGPICMDTYRWMFDCSRVPGSGGLDWGESYAQPNDTGDSGHIIVIRKNRFWRVEVSHEGKLLSTGDLEKMFKHVYDNSTGTYPGVGVLTASNRDVWAKDYEELMKDSTNRDIIRDIHSSAFIVCLDDTRPGDIDSFSRQLWHGGKSGEWLQNRWVDKPCQFIVCDGEDALAGFMGEHSVMDGTPTARLCDEVLKGLASPKFDHGSPAVGVVPEPKPLDWTITKETERAIGEAIGAAKKLTDDQNLRVFETGYGKRDVKRFGFSPDSWSQLVIQLAYKRWLERVGWERPGGTYEAATTRKFDKGRTETIRSVSVESDNWVRAMDDPGADGKMRRFLFRMAAGRHIQLAKEAGNGQGVDRHLLGLKMLLRKEEGESVPRMYEDPVYVRGSRWTLSTSQLFSKHFTAYGWGEVVPDGIGVAYMAGFEERLFFNLAARKEMRLEEFREEMGRAARDMYELFKEEGEGSVSGKVKAKL</sequence>
<dbReference type="Proteomes" id="UP000217199">
    <property type="component" value="Unassembled WGS sequence"/>
</dbReference>
<evidence type="ECO:0000256" key="1">
    <source>
        <dbReference type="ARBA" id="ARBA00005232"/>
    </source>
</evidence>
<dbReference type="AlphaFoldDB" id="A0A286UKT2"/>
<gene>
    <name evidence="6" type="ORF">PNOK_0515100</name>
</gene>
<evidence type="ECO:0000313" key="7">
    <source>
        <dbReference type="Proteomes" id="UP000217199"/>
    </source>
</evidence>
<protein>
    <submittedName>
        <fullName evidence="6">Carnitine acetyl transferase</fullName>
    </submittedName>
</protein>
<feature type="domain" description="Choline/carnitine acyltransferase" evidence="5">
    <location>
        <begin position="31"/>
        <end position="602"/>
    </location>
</feature>
<dbReference type="PANTHER" id="PTHR22589">
    <property type="entry name" value="CARNITINE O-ACYLTRANSFERASE"/>
    <property type="match status" value="1"/>
</dbReference>
<dbReference type="EMBL" id="NBII01000004">
    <property type="protein sequence ID" value="PAV20217.1"/>
    <property type="molecule type" value="Genomic_DNA"/>
</dbReference>
<dbReference type="PANTHER" id="PTHR22589:SF103">
    <property type="entry name" value="CARNITINE O-ACETYL-TRANSFERASE, ISOFORM A-RELATED"/>
    <property type="match status" value="1"/>
</dbReference>
<accession>A0A286UKT2</accession>
<dbReference type="InterPro" id="IPR023213">
    <property type="entry name" value="CAT-like_dom_sf"/>
</dbReference>